<dbReference type="Gene3D" id="1.10.260.40">
    <property type="entry name" value="lambda repressor-like DNA-binding domains"/>
    <property type="match status" value="1"/>
</dbReference>
<proteinExistence type="predicted"/>
<dbReference type="PROSITE" id="PS50943">
    <property type="entry name" value="HTH_CROC1"/>
    <property type="match status" value="1"/>
</dbReference>
<dbReference type="InterPro" id="IPR010982">
    <property type="entry name" value="Lambda_DNA-bd_dom_sf"/>
</dbReference>
<sequence length="114" mass="12538">MTFMQSTLGVRICEAMEQRKLSKLYAVAVALDVTESAVCRWRKNGRITVENIIALCELLDVSTDWLLLGRGTMDTHRNAQPTGAPQPRRPLSTLPDAAVVHLESFLAAIDSPST</sequence>
<name>A0A0J8FY20_9PSED</name>
<dbReference type="PATRIC" id="fig|1674920.3.peg.2682"/>
<dbReference type="SUPFAM" id="SSF47413">
    <property type="entry name" value="lambda repressor-like DNA-binding domains"/>
    <property type="match status" value="1"/>
</dbReference>
<evidence type="ECO:0000313" key="3">
    <source>
        <dbReference type="Proteomes" id="UP000037551"/>
    </source>
</evidence>
<dbReference type="EMBL" id="LFMW01000014">
    <property type="protein sequence ID" value="KMT53594.1"/>
    <property type="molecule type" value="Genomic_DNA"/>
</dbReference>
<dbReference type="CDD" id="cd00093">
    <property type="entry name" value="HTH_XRE"/>
    <property type="match status" value="1"/>
</dbReference>
<feature type="domain" description="HTH cro/C1-type" evidence="1">
    <location>
        <begin position="26"/>
        <end position="66"/>
    </location>
</feature>
<dbReference type="Pfam" id="PF01381">
    <property type="entry name" value="HTH_3"/>
    <property type="match status" value="1"/>
</dbReference>
<dbReference type="GO" id="GO:0003677">
    <property type="term" value="F:DNA binding"/>
    <property type="evidence" value="ECO:0007669"/>
    <property type="project" value="InterPro"/>
</dbReference>
<organism evidence="2 3">
    <name type="scientific">Pseudomonas fildesensis</name>
    <dbReference type="NCBI Taxonomy" id="1674920"/>
    <lineage>
        <taxon>Bacteria</taxon>
        <taxon>Pseudomonadati</taxon>
        <taxon>Pseudomonadota</taxon>
        <taxon>Gammaproteobacteria</taxon>
        <taxon>Pseudomonadales</taxon>
        <taxon>Pseudomonadaceae</taxon>
        <taxon>Pseudomonas</taxon>
    </lineage>
</organism>
<keyword evidence="3" id="KW-1185">Reference proteome</keyword>
<comment type="caution">
    <text evidence="2">The sequence shown here is derived from an EMBL/GenBank/DDBJ whole genome shotgun (WGS) entry which is preliminary data.</text>
</comment>
<dbReference type="InterPro" id="IPR001387">
    <property type="entry name" value="Cro/C1-type_HTH"/>
</dbReference>
<evidence type="ECO:0000313" key="2">
    <source>
        <dbReference type="EMBL" id="KMT53594.1"/>
    </source>
</evidence>
<dbReference type="Proteomes" id="UP000037551">
    <property type="component" value="Unassembled WGS sequence"/>
</dbReference>
<dbReference type="AlphaFoldDB" id="A0A0J8FY20"/>
<dbReference type="SMART" id="SM00530">
    <property type="entry name" value="HTH_XRE"/>
    <property type="match status" value="1"/>
</dbReference>
<reference evidence="2 3" key="1">
    <citation type="submission" date="2015-06" db="EMBL/GenBank/DDBJ databases">
        <title>Draft genome sequence of an Antarctic Pseudomonas sp. strain KG01 with full potential for biotechnological applications.</title>
        <authorList>
            <person name="Pavlov M.S."/>
            <person name="Lira F."/>
            <person name="Martinez J.L."/>
            <person name="Marshall S.H."/>
        </authorList>
    </citation>
    <scope>NUCLEOTIDE SEQUENCE [LARGE SCALE GENOMIC DNA]</scope>
    <source>
        <strain evidence="2 3">KG01</strain>
    </source>
</reference>
<protein>
    <recommendedName>
        <fullName evidence="1">HTH cro/C1-type domain-containing protein</fullName>
    </recommendedName>
</protein>
<gene>
    <name evidence="2" type="ORF">ACR52_21365</name>
</gene>
<evidence type="ECO:0000259" key="1">
    <source>
        <dbReference type="PROSITE" id="PS50943"/>
    </source>
</evidence>
<accession>A0A0J8FY20</accession>